<dbReference type="PANTHER" id="PTHR30244:SF42">
    <property type="entry name" value="UDP-2-ACETAMIDO-2-DEOXY-3-OXO-D-GLUCURONATE AMINOTRANSFERASE"/>
    <property type="match status" value="1"/>
</dbReference>
<dbReference type="InterPro" id="IPR015422">
    <property type="entry name" value="PyrdxlP-dep_Trfase_small"/>
</dbReference>
<dbReference type="Pfam" id="PF01041">
    <property type="entry name" value="DegT_DnrJ_EryC1"/>
    <property type="match status" value="1"/>
</dbReference>
<protein>
    <submittedName>
        <fullName evidence="4">Aminotransferase DegT</fullName>
    </submittedName>
</protein>
<gene>
    <name evidence="4" type="ORF">DA69_12550</name>
</gene>
<dbReference type="InterPro" id="IPR000653">
    <property type="entry name" value="DegT/StrS_aminotransferase"/>
</dbReference>
<comment type="similarity">
    <text evidence="3">Belongs to the DegT/DnrJ/EryC1 family.</text>
</comment>
<dbReference type="Gene3D" id="3.90.1150.10">
    <property type="entry name" value="Aspartate Aminotransferase, domain 1"/>
    <property type="match status" value="1"/>
</dbReference>
<evidence type="ECO:0000256" key="3">
    <source>
        <dbReference type="RuleBase" id="RU004508"/>
    </source>
</evidence>
<keyword evidence="2 3" id="KW-0663">Pyridoxal phosphate</keyword>
<organism evidence="4 5">
    <name type="scientific">Brevundimonas naejangsanensis</name>
    <dbReference type="NCBI Taxonomy" id="588932"/>
    <lineage>
        <taxon>Bacteria</taxon>
        <taxon>Pseudomonadati</taxon>
        <taxon>Pseudomonadota</taxon>
        <taxon>Alphaproteobacteria</taxon>
        <taxon>Caulobacterales</taxon>
        <taxon>Caulobacteraceae</taxon>
        <taxon>Brevundimonas</taxon>
    </lineage>
</organism>
<dbReference type="RefSeq" id="WP_025976379.1">
    <property type="nucleotide sequence ID" value="NZ_CP015614.1"/>
</dbReference>
<dbReference type="InterPro" id="IPR015421">
    <property type="entry name" value="PyrdxlP-dep_Trfase_major"/>
</dbReference>
<evidence type="ECO:0000313" key="5">
    <source>
        <dbReference type="Proteomes" id="UP000077603"/>
    </source>
</evidence>
<dbReference type="EMBL" id="CP015614">
    <property type="protein sequence ID" value="ANF55493.1"/>
    <property type="molecule type" value="Genomic_DNA"/>
</dbReference>
<dbReference type="InterPro" id="IPR015424">
    <property type="entry name" value="PyrdxlP-dep_Trfase"/>
</dbReference>
<dbReference type="KEGG" id="bne:DA69_12550"/>
<name>A0A172Y8D7_9CAUL</name>
<dbReference type="GO" id="GO:0008483">
    <property type="term" value="F:transaminase activity"/>
    <property type="evidence" value="ECO:0007669"/>
    <property type="project" value="UniProtKB-KW"/>
</dbReference>
<sequence length="386" mass="41765">MTIPFIDLQAQRLRLAGKIEAAVQEAVVGGAWVMGPQVRQFEADLAAFGKAKHALGCANGTDALALPLMAWGIGRGDAVFVPSFTFAATAEVVPWFDAEPVFVDVDENTYNMDPAALERAIEGIKAEGRLTPRVVIAVDLFGQPADYPAIKAICDKYDLKLISDSAQGFGCTIDGAHPLKWADVTTTSFFPAKPLGCYGDGGAVLTNDDDLAQLMDSIRVHGKAVAVDLKDRTFDHDPKYLNMRIGLNSRLDTIQAAVLIEKLKVFGQEIEWRNAAAARYNEGLRAHVAKVPDVPAGNVSNWAQYTVEHPDRDALAAHLKDQGVPTAVYYPIPLHLQPAYEHFPRGAGGLPVTERLKDVVISLPMHSDLDAQTQDRIIAAVASFKA</sequence>
<dbReference type="eggNOG" id="COG0399">
    <property type="taxonomic scope" value="Bacteria"/>
</dbReference>
<keyword evidence="4" id="KW-0032">Aminotransferase</keyword>
<dbReference type="GO" id="GO:0000271">
    <property type="term" value="P:polysaccharide biosynthetic process"/>
    <property type="evidence" value="ECO:0007669"/>
    <property type="project" value="TreeGrafter"/>
</dbReference>
<proteinExistence type="inferred from homology"/>
<feature type="active site" description="Proton acceptor" evidence="1">
    <location>
        <position position="193"/>
    </location>
</feature>
<dbReference type="GO" id="GO:0030170">
    <property type="term" value="F:pyridoxal phosphate binding"/>
    <property type="evidence" value="ECO:0007669"/>
    <property type="project" value="TreeGrafter"/>
</dbReference>
<dbReference type="AlphaFoldDB" id="A0A172Y8D7"/>
<evidence type="ECO:0000256" key="2">
    <source>
        <dbReference type="PIRSR" id="PIRSR000390-2"/>
    </source>
</evidence>
<reference evidence="4 5" key="1">
    <citation type="journal article" date="2014" name="Genome Announc.">
        <title>Genome Sequence of a Promising Hydrogen-Producing Facultative Anaerobic Bacterium, Brevundimonas naejangsanensis Strain B1.</title>
        <authorList>
            <person name="Su H."/>
            <person name="Zhang T."/>
            <person name="Bao M."/>
            <person name="Jiang Y."/>
            <person name="Wang Y."/>
            <person name="Tan T."/>
        </authorList>
    </citation>
    <scope>NUCLEOTIDE SEQUENCE [LARGE SCALE GENOMIC DNA]</scope>
    <source>
        <strain evidence="4 5">B1</strain>
    </source>
</reference>
<dbReference type="CDD" id="cd00616">
    <property type="entry name" value="AHBA_syn"/>
    <property type="match status" value="1"/>
</dbReference>
<dbReference type="SUPFAM" id="SSF53383">
    <property type="entry name" value="PLP-dependent transferases"/>
    <property type="match status" value="1"/>
</dbReference>
<dbReference type="Proteomes" id="UP000077603">
    <property type="component" value="Chromosome"/>
</dbReference>
<dbReference type="STRING" id="588932.DA69_12550"/>
<evidence type="ECO:0000256" key="1">
    <source>
        <dbReference type="PIRSR" id="PIRSR000390-1"/>
    </source>
</evidence>
<evidence type="ECO:0000313" key="4">
    <source>
        <dbReference type="EMBL" id="ANF55493.1"/>
    </source>
</evidence>
<dbReference type="PANTHER" id="PTHR30244">
    <property type="entry name" value="TRANSAMINASE"/>
    <property type="match status" value="1"/>
</dbReference>
<feature type="modified residue" description="N6-(pyridoxal phosphate)lysine" evidence="2">
    <location>
        <position position="193"/>
    </location>
</feature>
<dbReference type="Gene3D" id="3.40.640.10">
    <property type="entry name" value="Type I PLP-dependent aspartate aminotransferase-like (Major domain)"/>
    <property type="match status" value="1"/>
</dbReference>
<dbReference type="OrthoDB" id="9768668at2"/>
<keyword evidence="5" id="KW-1185">Reference proteome</keyword>
<keyword evidence="4" id="KW-0808">Transferase</keyword>
<accession>A0A172Y8D7</accession>
<dbReference type="PIRSF" id="PIRSF000390">
    <property type="entry name" value="PLP_StrS"/>
    <property type="match status" value="1"/>
</dbReference>